<dbReference type="RefSeq" id="WP_113673835.1">
    <property type="nucleotide sequence ID" value="NZ_CAJXUH010000018.1"/>
</dbReference>
<proteinExistence type="predicted"/>
<gene>
    <name evidence="2" type="ORF">HYG85_15585</name>
</gene>
<feature type="coiled-coil region" evidence="1">
    <location>
        <begin position="23"/>
        <end position="80"/>
    </location>
</feature>
<dbReference type="Proteomes" id="UP000677305">
    <property type="component" value="Chromosome"/>
</dbReference>
<protein>
    <submittedName>
        <fullName evidence="2">Uncharacterized protein</fullName>
    </submittedName>
</protein>
<dbReference type="EMBL" id="CP058561">
    <property type="protein sequence ID" value="QUH30250.1"/>
    <property type="molecule type" value="Genomic_DNA"/>
</dbReference>
<dbReference type="KEGG" id="vgu:HYG85_15585"/>
<evidence type="ECO:0000313" key="2">
    <source>
        <dbReference type="EMBL" id="QUH30250.1"/>
    </source>
</evidence>
<sequence length="103" mass="12361">MEAIINKIISIENKAREVLDTTKEEKENKHKEMLDKVEELKDKILHDANRKVKQLRQRELDEAQAEADEYIKKAKERLEKMKLYGEEKRKIWSDELVKAVLER</sequence>
<accession>A0A8J8SDA0</accession>
<evidence type="ECO:0000313" key="3">
    <source>
        <dbReference type="Proteomes" id="UP000677305"/>
    </source>
</evidence>
<reference evidence="2 3" key="1">
    <citation type="submission" date="2020-07" db="EMBL/GenBank/DDBJ databases">
        <title>Vallitalea guaymasensis genome.</title>
        <authorList>
            <person name="Postec A."/>
        </authorList>
    </citation>
    <scope>NUCLEOTIDE SEQUENCE [LARGE SCALE GENOMIC DNA]</scope>
    <source>
        <strain evidence="2 3">Ra1766G1</strain>
    </source>
</reference>
<name>A0A8J8SDA0_9FIRM</name>
<keyword evidence="3" id="KW-1185">Reference proteome</keyword>
<keyword evidence="1" id="KW-0175">Coiled coil</keyword>
<organism evidence="2 3">
    <name type="scientific">Vallitalea guaymasensis</name>
    <dbReference type="NCBI Taxonomy" id="1185412"/>
    <lineage>
        <taxon>Bacteria</taxon>
        <taxon>Bacillati</taxon>
        <taxon>Bacillota</taxon>
        <taxon>Clostridia</taxon>
        <taxon>Lachnospirales</taxon>
        <taxon>Vallitaleaceae</taxon>
        <taxon>Vallitalea</taxon>
    </lineage>
</organism>
<evidence type="ECO:0000256" key="1">
    <source>
        <dbReference type="SAM" id="Coils"/>
    </source>
</evidence>
<dbReference type="AlphaFoldDB" id="A0A8J8SDA0"/>